<organism evidence="5 6">
    <name type="scientific">Steroidobacter agaridevorans</name>
    <dbReference type="NCBI Taxonomy" id="2695856"/>
    <lineage>
        <taxon>Bacteria</taxon>
        <taxon>Pseudomonadati</taxon>
        <taxon>Pseudomonadota</taxon>
        <taxon>Gammaproteobacteria</taxon>
        <taxon>Steroidobacterales</taxon>
        <taxon>Steroidobacteraceae</taxon>
        <taxon>Steroidobacter</taxon>
    </lineage>
</organism>
<dbReference type="InterPro" id="IPR050679">
    <property type="entry name" value="Bact_HTH_transcr_reg"/>
</dbReference>
<dbReference type="SMART" id="SM00345">
    <property type="entry name" value="HTH_GNTR"/>
    <property type="match status" value="1"/>
</dbReference>
<name>A0A829Y9Q7_9GAMM</name>
<dbReference type="PANTHER" id="PTHR44846:SF17">
    <property type="entry name" value="GNTR-FAMILY TRANSCRIPTIONAL REGULATOR"/>
    <property type="match status" value="1"/>
</dbReference>
<dbReference type="CDD" id="cd07377">
    <property type="entry name" value="WHTH_GntR"/>
    <property type="match status" value="1"/>
</dbReference>
<evidence type="ECO:0000313" key="6">
    <source>
        <dbReference type="Proteomes" id="UP000445000"/>
    </source>
</evidence>
<evidence type="ECO:0000259" key="4">
    <source>
        <dbReference type="PROSITE" id="PS50949"/>
    </source>
</evidence>
<dbReference type="SUPFAM" id="SSF64288">
    <property type="entry name" value="Chorismate lyase-like"/>
    <property type="match status" value="1"/>
</dbReference>
<gene>
    <name evidence="5" type="ORF">GCM10011487_17750</name>
</gene>
<dbReference type="Pfam" id="PF00392">
    <property type="entry name" value="GntR"/>
    <property type="match status" value="1"/>
</dbReference>
<evidence type="ECO:0000256" key="1">
    <source>
        <dbReference type="ARBA" id="ARBA00023015"/>
    </source>
</evidence>
<dbReference type="RefSeq" id="WP_161811535.1">
    <property type="nucleotide sequence ID" value="NZ_BLJN01000002.1"/>
</dbReference>
<dbReference type="Gene3D" id="1.10.10.10">
    <property type="entry name" value="Winged helix-like DNA-binding domain superfamily/Winged helix DNA-binding domain"/>
    <property type="match status" value="1"/>
</dbReference>
<sequence>MRARVTTRVVRPKSVKASASDDPLYLQVARTLKTEIVGGRYPVGSHLPTESELCARFAVSHYTIREALRRLRDDRLVASRQGAGTIVVPRPKADAYAQDVVSINDLLEFATGARFAIESVDMVTIDGKLAARTGLAAGEEWLAVRGLRQREGALAPVCWTEYYINREFAALGKVLGRHVGPIFPLIEDLFGRSILEVHQEIGATVLSAALAKSLKVEAGTAALEVRRTYKSSDAEVAQVTINTHPASRFRHSMTMRRIKM</sequence>
<keyword evidence="2" id="KW-0238">DNA-binding</keyword>
<dbReference type="PROSITE" id="PS50949">
    <property type="entry name" value="HTH_GNTR"/>
    <property type="match status" value="1"/>
</dbReference>
<dbReference type="SMART" id="SM00866">
    <property type="entry name" value="UTRA"/>
    <property type="match status" value="1"/>
</dbReference>
<evidence type="ECO:0000313" key="5">
    <source>
        <dbReference type="EMBL" id="GFE79775.1"/>
    </source>
</evidence>
<dbReference type="InterPro" id="IPR028978">
    <property type="entry name" value="Chorismate_lyase_/UTRA_dom_sf"/>
</dbReference>
<reference evidence="6" key="1">
    <citation type="submission" date="2020-01" db="EMBL/GenBank/DDBJ databases">
        <title>'Steroidobacter agaridevorans' sp. nov., agar-degrading bacteria isolated from rhizosphere soils.</title>
        <authorList>
            <person name="Ikenaga M."/>
            <person name="Kataoka M."/>
            <person name="Murouchi A."/>
            <person name="Katsuragi S."/>
            <person name="Sakai M."/>
        </authorList>
    </citation>
    <scope>NUCLEOTIDE SEQUENCE [LARGE SCALE GENOMIC DNA]</scope>
    <source>
        <strain evidence="6">YU21-B</strain>
    </source>
</reference>
<dbReference type="Proteomes" id="UP000445000">
    <property type="component" value="Unassembled WGS sequence"/>
</dbReference>
<dbReference type="Pfam" id="PF07702">
    <property type="entry name" value="UTRA"/>
    <property type="match status" value="1"/>
</dbReference>
<accession>A0A829Y9Q7</accession>
<keyword evidence="6" id="KW-1185">Reference proteome</keyword>
<dbReference type="SUPFAM" id="SSF46785">
    <property type="entry name" value="Winged helix' DNA-binding domain"/>
    <property type="match status" value="1"/>
</dbReference>
<dbReference type="AlphaFoldDB" id="A0A829Y9Q7"/>
<dbReference type="InterPro" id="IPR011663">
    <property type="entry name" value="UTRA"/>
</dbReference>
<keyword evidence="3" id="KW-0804">Transcription</keyword>
<dbReference type="GO" id="GO:0045892">
    <property type="term" value="P:negative regulation of DNA-templated transcription"/>
    <property type="evidence" value="ECO:0007669"/>
    <property type="project" value="TreeGrafter"/>
</dbReference>
<feature type="domain" description="HTH gntR-type" evidence="4">
    <location>
        <begin position="22"/>
        <end position="90"/>
    </location>
</feature>
<proteinExistence type="predicted"/>
<protein>
    <submittedName>
        <fullName evidence="5">GntR family transcriptional regulator</fullName>
    </submittedName>
</protein>
<dbReference type="GO" id="GO:0003700">
    <property type="term" value="F:DNA-binding transcription factor activity"/>
    <property type="evidence" value="ECO:0007669"/>
    <property type="project" value="InterPro"/>
</dbReference>
<comment type="caution">
    <text evidence="5">The sequence shown here is derived from an EMBL/GenBank/DDBJ whole genome shotgun (WGS) entry which is preliminary data.</text>
</comment>
<dbReference type="PANTHER" id="PTHR44846">
    <property type="entry name" value="MANNOSYL-D-GLYCERATE TRANSPORT/METABOLISM SYSTEM REPRESSOR MNGR-RELATED"/>
    <property type="match status" value="1"/>
</dbReference>
<keyword evidence="1" id="KW-0805">Transcription regulation</keyword>
<dbReference type="InterPro" id="IPR036390">
    <property type="entry name" value="WH_DNA-bd_sf"/>
</dbReference>
<dbReference type="InterPro" id="IPR036388">
    <property type="entry name" value="WH-like_DNA-bd_sf"/>
</dbReference>
<evidence type="ECO:0000256" key="3">
    <source>
        <dbReference type="ARBA" id="ARBA00023163"/>
    </source>
</evidence>
<dbReference type="PRINTS" id="PR00035">
    <property type="entry name" value="HTHGNTR"/>
</dbReference>
<evidence type="ECO:0000256" key="2">
    <source>
        <dbReference type="ARBA" id="ARBA00023125"/>
    </source>
</evidence>
<dbReference type="EMBL" id="BLJN01000002">
    <property type="protein sequence ID" value="GFE79775.1"/>
    <property type="molecule type" value="Genomic_DNA"/>
</dbReference>
<dbReference type="GO" id="GO:0003677">
    <property type="term" value="F:DNA binding"/>
    <property type="evidence" value="ECO:0007669"/>
    <property type="project" value="UniProtKB-KW"/>
</dbReference>
<dbReference type="Gene3D" id="3.40.1410.10">
    <property type="entry name" value="Chorismate lyase-like"/>
    <property type="match status" value="1"/>
</dbReference>
<dbReference type="InterPro" id="IPR000524">
    <property type="entry name" value="Tscrpt_reg_HTH_GntR"/>
</dbReference>